<keyword evidence="1" id="KW-0812">Transmembrane</keyword>
<feature type="transmembrane region" description="Helical" evidence="1">
    <location>
        <begin position="114"/>
        <end position="133"/>
    </location>
</feature>
<dbReference type="AlphaFoldDB" id="A0A4R9JZ39"/>
<accession>A0A4R9JZ39</accession>
<evidence type="ECO:0000313" key="2">
    <source>
        <dbReference type="EMBL" id="TGL58559.1"/>
    </source>
</evidence>
<comment type="caution">
    <text evidence="2">The sequence shown here is derived from an EMBL/GenBank/DDBJ whole genome shotgun (WGS) entry which is preliminary data.</text>
</comment>
<organism evidence="2 3">
    <name type="scientific">Leptospira ognonensis</name>
    <dbReference type="NCBI Taxonomy" id="2484945"/>
    <lineage>
        <taxon>Bacteria</taxon>
        <taxon>Pseudomonadati</taxon>
        <taxon>Spirochaetota</taxon>
        <taxon>Spirochaetia</taxon>
        <taxon>Leptospirales</taxon>
        <taxon>Leptospiraceae</taxon>
        <taxon>Leptospira</taxon>
    </lineage>
</organism>
<evidence type="ECO:0008006" key="4">
    <source>
        <dbReference type="Google" id="ProtNLM"/>
    </source>
</evidence>
<dbReference type="EMBL" id="RQGD01000033">
    <property type="protein sequence ID" value="TGL58559.1"/>
    <property type="molecule type" value="Genomic_DNA"/>
</dbReference>
<feature type="transmembrane region" description="Helical" evidence="1">
    <location>
        <begin position="36"/>
        <end position="56"/>
    </location>
</feature>
<evidence type="ECO:0000256" key="1">
    <source>
        <dbReference type="SAM" id="Phobius"/>
    </source>
</evidence>
<feature type="transmembrane region" description="Helical" evidence="1">
    <location>
        <begin position="62"/>
        <end position="93"/>
    </location>
</feature>
<gene>
    <name evidence="2" type="ORF">EHQ58_10505</name>
</gene>
<reference evidence="2" key="1">
    <citation type="journal article" date="2019" name="PLoS Negl. Trop. Dis.">
        <title>Revisiting the worldwide diversity of Leptospira species in the environment.</title>
        <authorList>
            <person name="Vincent A.T."/>
            <person name="Schiettekatte O."/>
            <person name="Bourhy P."/>
            <person name="Veyrier F.J."/>
            <person name="Picardeau M."/>
        </authorList>
    </citation>
    <scope>NUCLEOTIDE SEQUENCE [LARGE SCALE GENOMIC DNA]</scope>
    <source>
        <strain evidence="2">201702476</strain>
    </source>
</reference>
<dbReference type="RefSeq" id="WP_135623859.1">
    <property type="nucleotide sequence ID" value="NZ_RQGD01000033.1"/>
</dbReference>
<evidence type="ECO:0000313" key="3">
    <source>
        <dbReference type="Proteomes" id="UP000297693"/>
    </source>
</evidence>
<name>A0A4R9JZ39_9LEPT</name>
<proteinExistence type="predicted"/>
<sequence length="202" mass="23009">MRDLVYDVVDLLEILFLEPFRYLDEMKEIPFARKQFSNWLFSILGSLSISTGMSLLTPPYTIASVGFLIFGFFANLIVMRFFPFILCVVLDFYAQRKGRAAKVTTLLSFARHSVLLFALFAPLALIMVSSGVYGRGYGLLLLFIMILLYAIFVGRGVKYIYDLKDRDAFQFTYYSLMITAGFPILFNIYTATTILQSLSGSF</sequence>
<keyword evidence="3" id="KW-1185">Reference proteome</keyword>
<feature type="transmembrane region" description="Helical" evidence="1">
    <location>
        <begin position="173"/>
        <end position="195"/>
    </location>
</feature>
<keyword evidence="1" id="KW-1133">Transmembrane helix</keyword>
<protein>
    <recommendedName>
        <fullName evidence="4">Yip1 domain-containing protein</fullName>
    </recommendedName>
</protein>
<keyword evidence="1" id="KW-0472">Membrane</keyword>
<dbReference type="OrthoDB" id="345700at2"/>
<dbReference type="Proteomes" id="UP000297693">
    <property type="component" value="Unassembled WGS sequence"/>
</dbReference>
<feature type="transmembrane region" description="Helical" evidence="1">
    <location>
        <begin position="139"/>
        <end position="161"/>
    </location>
</feature>